<name>A0A1G9WHU0_9FIRM</name>
<dbReference type="OrthoDB" id="9814973at2"/>
<feature type="domain" description="Glycosyl transferase family 28 C-terminal" evidence="6">
    <location>
        <begin position="1"/>
        <end position="145"/>
    </location>
</feature>
<evidence type="ECO:0000256" key="1">
    <source>
        <dbReference type="ARBA" id="ARBA00004240"/>
    </source>
</evidence>
<dbReference type="Gene3D" id="3.40.50.2000">
    <property type="entry name" value="Glycogen Phosphorylase B"/>
    <property type="match status" value="1"/>
</dbReference>
<comment type="similarity">
    <text evidence="2">Belongs to the glycosyltransferase 28 family.</text>
</comment>
<dbReference type="Pfam" id="PF04101">
    <property type="entry name" value="Glyco_tran_28_C"/>
    <property type="match status" value="1"/>
</dbReference>
<evidence type="ECO:0000313" key="8">
    <source>
        <dbReference type="Proteomes" id="UP000187651"/>
    </source>
</evidence>
<dbReference type="SUPFAM" id="SSF53756">
    <property type="entry name" value="UDP-Glycosyltransferase/glycogen phosphorylase"/>
    <property type="match status" value="1"/>
</dbReference>
<dbReference type="InterPro" id="IPR007235">
    <property type="entry name" value="Glyco_trans_28_C"/>
</dbReference>
<keyword evidence="8" id="KW-1185">Reference proteome</keyword>
<dbReference type="GO" id="GO:0006488">
    <property type="term" value="P:dolichol-linked oligosaccharide biosynthetic process"/>
    <property type="evidence" value="ECO:0007669"/>
    <property type="project" value="InterPro"/>
</dbReference>
<dbReference type="GO" id="GO:0016758">
    <property type="term" value="F:hexosyltransferase activity"/>
    <property type="evidence" value="ECO:0007669"/>
    <property type="project" value="InterPro"/>
</dbReference>
<keyword evidence="4 7" id="KW-0808">Transferase</keyword>
<proteinExistence type="inferred from homology"/>
<dbReference type="RefSeq" id="WP_074521393.1">
    <property type="nucleotide sequence ID" value="NZ_FNHZ01000003.1"/>
</dbReference>
<comment type="subcellular location">
    <subcellularLocation>
        <location evidence="1">Endoplasmic reticulum</location>
    </subcellularLocation>
</comment>
<dbReference type="PANTHER" id="PTHR12867">
    <property type="entry name" value="GLYCOSYL TRANSFERASE-RELATED"/>
    <property type="match status" value="1"/>
</dbReference>
<accession>A0A1G9WHU0</accession>
<keyword evidence="5" id="KW-0256">Endoplasmic reticulum</keyword>
<dbReference type="InterPro" id="IPR039042">
    <property type="entry name" value="Alg13-like"/>
</dbReference>
<dbReference type="EMBL" id="FNHZ01000003">
    <property type="protein sequence ID" value="SDM84142.1"/>
    <property type="molecule type" value="Genomic_DNA"/>
</dbReference>
<evidence type="ECO:0000256" key="5">
    <source>
        <dbReference type="ARBA" id="ARBA00022824"/>
    </source>
</evidence>
<dbReference type="NCBIfam" id="NF041548">
    <property type="entry name" value="PssE"/>
    <property type="match status" value="1"/>
</dbReference>
<evidence type="ECO:0000256" key="3">
    <source>
        <dbReference type="ARBA" id="ARBA00022676"/>
    </source>
</evidence>
<evidence type="ECO:0000313" key="7">
    <source>
        <dbReference type="EMBL" id="SDM84142.1"/>
    </source>
</evidence>
<dbReference type="PANTHER" id="PTHR12867:SF6">
    <property type="entry name" value="N-ACETYLGLUCOSAMINYLDIPHOSPHODOLICHOL N-ACETYLGLUCOSAMINYLTRANSFERASE"/>
    <property type="match status" value="1"/>
</dbReference>
<organism evidence="7 8">
    <name type="scientific">Lachnospira pectinoschiza</name>
    <dbReference type="NCBI Taxonomy" id="28052"/>
    <lineage>
        <taxon>Bacteria</taxon>
        <taxon>Bacillati</taxon>
        <taxon>Bacillota</taxon>
        <taxon>Clostridia</taxon>
        <taxon>Lachnospirales</taxon>
        <taxon>Lachnospiraceae</taxon>
        <taxon>Lachnospira</taxon>
    </lineage>
</organism>
<dbReference type="AlphaFoldDB" id="A0A1G9WHU0"/>
<gene>
    <name evidence="7" type="ORF">SAMN05216544_1219</name>
</gene>
<sequence>MIFISLGTQKFQFNRLLKLVDDLKEEGLIKEEIFAQVGNSDYKPRNYQYLDFLSNEEFTKKMEEASLIISHSGVGTILKALNKDKPIIVAPRLAKFKEHVDDHQIEIAKAFSKKNFCFIYEEGDDLVSLINKAKTHKFDKYVSSKDKVIARLEDYLARLEESL</sequence>
<evidence type="ECO:0000256" key="2">
    <source>
        <dbReference type="ARBA" id="ARBA00006962"/>
    </source>
</evidence>
<evidence type="ECO:0000259" key="6">
    <source>
        <dbReference type="Pfam" id="PF04101"/>
    </source>
</evidence>
<keyword evidence="3" id="KW-0328">Glycosyltransferase</keyword>
<evidence type="ECO:0000256" key="4">
    <source>
        <dbReference type="ARBA" id="ARBA00022679"/>
    </source>
</evidence>
<dbReference type="Proteomes" id="UP000187651">
    <property type="component" value="Unassembled WGS sequence"/>
</dbReference>
<dbReference type="InterPro" id="IPR048097">
    <property type="entry name" value="Cps14G-like"/>
</dbReference>
<reference evidence="8" key="1">
    <citation type="submission" date="2016-10" db="EMBL/GenBank/DDBJ databases">
        <authorList>
            <person name="Varghese N."/>
            <person name="Submissions S."/>
        </authorList>
    </citation>
    <scope>NUCLEOTIDE SEQUENCE [LARGE SCALE GENOMIC DNA]</scope>
    <source>
        <strain evidence="8">M83</strain>
    </source>
</reference>
<protein>
    <submittedName>
        <fullName evidence="7">UDP-N-acetylglucosamine transferase subunit ALG13</fullName>
    </submittedName>
</protein>